<protein>
    <submittedName>
        <fullName evidence="6">FAD-binding oxidoreductase</fullName>
    </submittedName>
</protein>
<dbReference type="SUPFAM" id="SSF55103">
    <property type="entry name" value="FAD-linked oxidases, C-terminal domain"/>
    <property type="match status" value="1"/>
</dbReference>
<evidence type="ECO:0000256" key="3">
    <source>
        <dbReference type="ARBA" id="ARBA00022827"/>
    </source>
</evidence>
<dbReference type="GO" id="GO:0004458">
    <property type="term" value="F:D-lactate dehydrogenase (cytochrome) activity"/>
    <property type="evidence" value="ECO:0007669"/>
    <property type="project" value="TreeGrafter"/>
</dbReference>
<dbReference type="Pfam" id="PF01565">
    <property type="entry name" value="FAD_binding_4"/>
    <property type="match status" value="1"/>
</dbReference>
<proteinExistence type="predicted"/>
<dbReference type="Pfam" id="PF02913">
    <property type="entry name" value="FAD-oxidase_C"/>
    <property type="match status" value="1"/>
</dbReference>
<dbReference type="InterPro" id="IPR016164">
    <property type="entry name" value="FAD-linked_Oxase-like_C"/>
</dbReference>
<keyword evidence="3" id="KW-0274">FAD</keyword>
<dbReference type="InterPro" id="IPR036318">
    <property type="entry name" value="FAD-bd_PCMH-like_sf"/>
</dbReference>
<dbReference type="AlphaFoldDB" id="A0A2H0URV8"/>
<dbReference type="Gene3D" id="3.30.70.2740">
    <property type="match status" value="1"/>
</dbReference>
<dbReference type="GO" id="GO:1903457">
    <property type="term" value="P:lactate catabolic process"/>
    <property type="evidence" value="ECO:0007669"/>
    <property type="project" value="TreeGrafter"/>
</dbReference>
<dbReference type="GO" id="GO:0071949">
    <property type="term" value="F:FAD binding"/>
    <property type="evidence" value="ECO:0007669"/>
    <property type="project" value="InterPro"/>
</dbReference>
<evidence type="ECO:0000313" key="6">
    <source>
        <dbReference type="EMBL" id="PIR89131.1"/>
    </source>
</evidence>
<reference evidence="7" key="1">
    <citation type="submission" date="2017-09" db="EMBL/GenBank/DDBJ databases">
        <title>Depth-based differentiation of microbial function through sediment-hosted aquifers and enrichment of novel symbionts in the deep terrestrial subsurface.</title>
        <authorList>
            <person name="Probst A.J."/>
            <person name="Ladd B."/>
            <person name="Jarett J.K."/>
            <person name="Geller-Mcgrath D.E."/>
            <person name="Sieber C.M.K."/>
            <person name="Emerson J.B."/>
            <person name="Anantharaman K."/>
            <person name="Thomas B.C."/>
            <person name="Malmstrom R."/>
            <person name="Stieglmeier M."/>
            <person name="Klingl A."/>
            <person name="Woyke T."/>
            <person name="Ryan C.M."/>
            <person name="Banfield J.F."/>
        </authorList>
    </citation>
    <scope>NUCLEOTIDE SEQUENCE [LARGE SCALE GENOMIC DNA]</scope>
</reference>
<dbReference type="GO" id="GO:0008720">
    <property type="term" value="F:D-lactate dehydrogenase (NAD+) activity"/>
    <property type="evidence" value="ECO:0007669"/>
    <property type="project" value="TreeGrafter"/>
</dbReference>
<feature type="domain" description="FAD-binding PCMH-type" evidence="5">
    <location>
        <begin position="33"/>
        <end position="266"/>
    </location>
</feature>
<dbReference type="PROSITE" id="PS51387">
    <property type="entry name" value="FAD_PCMH"/>
    <property type="match status" value="1"/>
</dbReference>
<dbReference type="EMBL" id="PFAZ01000007">
    <property type="protein sequence ID" value="PIR89131.1"/>
    <property type="molecule type" value="Genomic_DNA"/>
</dbReference>
<keyword evidence="2" id="KW-0285">Flavoprotein</keyword>
<dbReference type="Gene3D" id="3.30.465.10">
    <property type="match status" value="2"/>
</dbReference>
<gene>
    <name evidence="6" type="ORF">COU07_02785</name>
</gene>
<comment type="cofactor">
    <cofactor evidence="1">
        <name>FAD</name>
        <dbReference type="ChEBI" id="CHEBI:57692"/>
    </cofactor>
</comment>
<evidence type="ECO:0000256" key="1">
    <source>
        <dbReference type="ARBA" id="ARBA00001974"/>
    </source>
</evidence>
<dbReference type="InterPro" id="IPR016166">
    <property type="entry name" value="FAD-bd_PCMH"/>
</dbReference>
<sequence>MRKHLEPIQKFFHGDLTEDAETLKTHSHDASLFEIKPELVAYPKDVEDISSLVNYATEEKKNGDNVSIVPRAGGTDMTGGPLTESISLDFTKYFNKIKEVGEGYAVTEPGVYYRDFEKETLAKGYLFPSYPASREICAMGGIVANNSGGEKTLTYGKTEDYVESVKMVCADGKEYEFRALNKKELGAKKRLKSFEGSIYRSMSKLIDDNYELIQSAKPNVSKNSAGYFLWNVMDHHKGTFDLTKVIVGSQGTLGIITEAKLRLIKPKQHARLLVSFLYSLDSLGDIISAVLKHKPESFESYDDHTFKLAVKFFPQFSKRLGGNLFKLGFSFLPEIFMVVTGGIPKLVLLAEFTGDNEEEVSRRAKEAQKELEAMKITTKLTKKDSESKKYWAIRRESFNLLRQRLKNLRTAPFIDDFVVRPEKLAQFLPRLNEILSRYDIIYTVAGHVGDGNFHIIPLVDPTDPKLSDTIKNLSHEVYSLVFSFEGSMTGEHNDGLIRGPYLSMMYGPEIYKLFTETKKIFDPSLIFNPGKKVDASLDYAHEHLLKH</sequence>
<dbReference type="Proteomes" id="UP000231157">
    <property type="component" value="Unassembled WGS sequence"/>
</dbReference>
<accession>A0A2H0URV8</accession>
<comment type="caution">
    <text evidence="6">The sequence shown here is derived from an EMBL/GenBank/DDBJ whole genome shotgun (WGS) entry which is preliminary data.</text>
</comment>
<evidence type="ECO:0000256" key="4">
    <source>
        <dbReference type="ARBA" id="ARBA00023002"/>
    </source>
</evidence>
<organism evidence="6 7">
    <name type="scientific">Candidatus Harrisonbacteria bacterium CG10_big_fil_rev_8_21_14_0_10_40_38</name>
    <dbReference type="NCBI Taxonomy" id="1974583"/>
    <lineage>
        <taxon>Bacteria</taxon>
        <taxon>Candidatus Harrisoniibacteriota</taxon>
    </lineage>
</organism>
<dbReference type="SUPFAM" id="SSF56176">
    <property type="entry name" value="FAD-binding/transporter-associated domain-like"/>
    <property type="match status" value="1"/>
</dbReference>
<evidence type="ECO:0000259" key="5">
    <source>
        <dbReference type="PROSITE" id="PS51387"/>
    </source>
</evidence>
<name>A0A2H0URV8_9BACT</name>
<keyword evidence="4" id="KW-0560">Oxidoreductase</keyword>
<dbReference type="InterPro" id="IPR016169">
    <property type="entry name" value="FAD-bd_PCMH_sub2"/>
</dbReference>
<dbReference type="PANTHER" id="PTHR11748:SF119">
    <property type="entry name" value="D-2-HYDROXYGLUTARATE DEHYDROGENASE"/>
    <property type="match status" value="1"/>
</dbReference>
<evidence type="ECO:0000256" key="2">
    <source>
        <dbReference type="ARBA" id="ARBA00022630"/>
    </source>
</evidence>
<dbReference type="InterPro" id="IPR004113">
    <property type="entry name" value="FAD-bd_oxidored_4_C"/>
</dbReference>
<evidence type="ECO:0000313" key="7">
    <source>
        <dbReference type="Proteomes" id="UP000231157"/>
    </source>
</evidence>
<dbReference type="InterPro" id="IPR006094">
    <property type="entry name" value="Oxid_FAD_bind_N"/>
</dbReference>
<dbReference type="PANTHER" id="PTHR11748">
    <property type="entry name" value="D-LACTATE DEHYDROGENASE"/>
    <property type="match status" value="1"/>
</dbReference>